<feature type="transmembrane region" description="Helical" evidence="2">
    <location>
        <begin position="42"/>
        <end position="59"/>
    </location>
</feature>
<evidence type="ECO:0008006" key="5">
    <source>
        <dbReference type="Google" id="ProtNLM"/>
    </source>
</evidence>
<keyword evidence="2" id="KW-0812">Transmembrane</keyword>
<name>A0A517SWT2_9BACT</name>
<feature type="compositionally biased region" description="Polar residues" evidence="1">
    <location>
        <begin position="1"/>
        <end position="18"/>
    </location>
</feature>
<evidence type="ECO:0000256" key="2">
    <source>
        <dbReference type="SAM" id="Phobius"/>
    </source>
</evidence>
<protein>
    <recommendedName>
        <fullName evidence="5">DUF883 domain-containing protein</fullName>
    </recommendedName>
</protein>
<proteinExistence type="predicted"/>
<dbReference type="AlphaFoldDB" id="A0A517SWT2"/>
<dbReference type="EMBL" id="CP036272">
    <property type="protein sequence ID" value="QDT60521.1"/>
    <property type="molecule type" value="Genomic_DNA"/>
</dbReference>
<reference evidence="3 4" key="1">
    <citation type="submission" date="2019-02" db="EMBL/GenBank/DDBJ databases">
        <title>Deep-cultivation of Planctomycetes and their phenomic and genomic characterization uncovers novel biology.</title>
        <authorList>
            <person name="Wiegand S."/>
            <person name="Jogler M."/>
            <person name="Boedeker C."/>
            <person name="Pinto D."/>
            <person name="Vollmers J."/>
            <person name="Rivas-Marin E."/>
            <person name="Kohn T."/>
            <person name="Peeters S.H."/>
            <person name="Heuer A."/>
            <person name="Rast P."/>
            <person name="Oberbeckmann S."/>
            <person name="Bunk B."/>
            <person name="Jeske O."/>
            <person name="Meyerdierks A."/>
            <person name="Storesund J.E."/>
            <person name="Kallscheuer N."/>
            <person name="Luecker S."/>
            <person name="Lage O.M."/>
            <person name="Pohl T."/>
            <person name="Merkel B.J."/>
            <person name="Hornburger P."/>
            <person name="Mueller R.-W."/>
            <person name="Bruemmer F."/>
            <person name="Labrenz M."/>
            <person name="Spormann A.M."/>
            <person name="Op den Camp H."/>
            <person name="Overmann J."/>
            <person name="Amann R."/>
            <person name="Jetten M.S.M."/>
            <person name="Mascher T."/>
            <person name="Medema M.H."/>
            <person name="Devos D.P."/>
            <person name="Kaster A.-K."/>
            <person name="Ovreas L."/>
            <person name="Rohde M."/>
            <person name="Galperin M.Y."/>
            <person name="Jogler C."/>
        </authorList>
    </citation>
    <scope>NUCLEOTIDE SEQUENCE [LARGE SCALE GENOMIC DNA]</scope>
    <source>
        <strain evidence="3 4">SV_7m_r</strain>
    </source>
</reference>
<evidence type="ECO:0000256" key="1">
    <source>
        <dbReference type="SAM" id="MobiDB-lite"/>
    </source>
</evidence>
<gene>
    <name evidence="3" type="ORF">SV7mr_30440</name>
</gene>
<keyword evidence="2" id="KW-1133">Transmembrane helix</keyword>
<sequence>MIEEQTYTAASNAQATYESNERLRPTSDLIDYARRYAREKPAVVALVCVGLGFVLGWKLKPW</sequence>
<feature type="region of interest" description="Disordered" evidence="1">
    <location>
        <begin position="1"/>
        <end position="21"/>
    </location>
</feature>
<accession>A0A517SWT2</accession>
<organism evidence="3 4">
    <name type="scientific">Stieleria bergensis</name>
    <dbReference type="NCBI Taxonomy" id="2528025"/>
    <lineage>
        <taxon>Bacteria</taxon>
        <taxon>Pseudomonadati</taxon>
        <taxon>Planctomycetota</taxon>
        <taxon>Planctomycetia</taxon>
        <taxon>Pirellulales</taxon>
        <taxon>Pirellulaceae</taxon>
        <taxon>Stieleria</taxon>
    </lineage>
</organism>
<dbReference type="Proteomes" id="UP000315003">
    <property type="component" value="Chromosome"/>
</dbReference>
<evidence type="ECO:0000313" key="4">
    <source>
        <dbReference type="Proteomes" id="UP000315003"/>
    </source>
</evidence>
<keyword evidence="4" id="KW-1185">Reference proteome</keyword>
<evidence type="ECO:0000313" key="3">
    <source>
        <dbReference type="EMBL" id="QDT60521.1"/>
    </source>
</evidence>
<keyword evidence="2" id="KW-0472">Membrane</keyword>